<evidence type="ECO:0000256" key="3">
    <source>
        <dbReference type="ARBA" id="ARBA00023136"/>
    </source>
</evidence>
<evidence type="ECO:0000256" key="5">
    <source>
        <dbReference type="ARBA" id="ARBA00023288"/>
    </source>
</evidence>
<dbReference type="EMBL" id="JBHTJZ010000021">
    <property type="protein sequence ID" value="MFD0960441.1"/>
    <property type="molecule type" value="Genomic_DNA"/>
</dbReference>
<reference evidence="7" key="1">
    <citation type="journal article" date="2019" name="Int. J. Syst. Evol. Microbiol.">
        <title>The Global Catalogue of Microorganisms (GCM) 10K type strain sequencing project: providing services to taxonomists for standard genome sequencing and annotation.</title>
        <authorList>
            <consortium name="The Broad Institute Genomics Platform"/>
            <consortium name="The Broad Institute Genome Sequencing Center for Infectious Disease"/>
            <person name="Wu L."/>
            <person name="Ma J."/>
        </authorList>
    </citation>
    <scope>NUCLEOTIDE SEQUENCE [LARGE SCALE GENOMIC DNA]</scope>
    <source>
        <strain evidence="7">CCUG 59129</strain>
    </source>
</reference>
<sequence>MQRQRTSVKSGAIHRAATKSRKLLLIPLCFFVISALSSCEGSISGNLEQQAELQGSSSQGESSDTLSTVARTAASSVNSAVSFVVFNANRTFPEGLNDNSNPYLAYIEQHTGIDITIIAPPYSSYQEKLNLIMASDAHPDLINTSDPAWVSRFVEEGALMPLGGLLEQYGSELLEAFPPEAWDGVTFNGDIYAVPSLTEVSGNEVMYARKDWLDALGLDPPVTLEDYYEVMRAFTYDDPDGNGRDDTWGITIMPAGLSRTAPFFGAFGVPRSVNGIMQWKEVDGELVYSGILPETEEALSFLAMLYGDGILDREFILNKNSTFVNKIVNGRVGMFSANWFDTRGPILDNMLKDPDAQWIRLPYPVGKDGLSGTAERDLLQSYSVIPAGSGNAKEVIQVLAFIAGKGYRDLKLGFQGEVWHLDNGVMVTDEGKHNEHIYRGTLHAIADPNDPAVRKERLDSLGKQYEMNDNVEYVLAHVLRSDFRGPPTPSMGRYGTKLQKLEDEAFTQIIMGISQGNAFDEFVKQWIREGGWEISNEVNAWFRDSKAWEGLGP</sequence>
<keyword evidence="2" id="KW-0732">Signal</keyword>
<keyword evidence="3" id="KW-0472">Membrane</keyword>
<keyword evidence="7" id="KW-1185">Reference proteome</keyword>
<dbReference type="SUPFAM" id="SSF53850">
    <property type="entry name" value="Periplasmic binding protein-like II"/>
    <property type="match status" value="1"/>
</dbReference>
<dbReference type="CDD" id="cd13580">
    <property type="entry name" value="PBP2_AlgQ_like_1"/>
    <property type="match status" value="1"/>
</dbReference>
<dbReference type="InterPro" id="IPR050490">
    <property type="entry name" value="Bact_solute-bd_prot1"/>
</dbReference>
<dbReference type="Gene3D" id="3.40.190.10">
    <property type="entry name" value="Periplasmic binding protein-like II"/>
    <property type="match status" value="2"/>
</dbReference>
<dbReference type="RefSeq" id="WP_377565045.1">
    <property type="nucleotide sequence ID" value="NZ_JBHTJZ010000021.1"/>
</dbReference>
<proteinExistence type="predicted"/>
<dbReference type="PANTHER" id="PTHR43649:SF33">
    <property type="entry name" value="POLYGALACTURONAN_RHAMNOGALACTURONAN-BINDING PROTEIN YTCQ"/>
    <property type="match status" value="1"/>
</dbReference>
<name>A0ABW3HSI0_9BACL</name>
<keyword evidence="4" id="KW-0564">Palmitate</keyword>
<keyword evidence="1" id="KW-1003">Cell membrane</keyword>
<dbReference type="Pfam" id="PF01547">
    <property type="entry name" value="SBP_bac_1"/>
    <property type="match status" value="1"/>
</dbReference>
<dbReference type="Proteomes" id="UP001596989">
    <property type="component" value="Unassembled WGS sequence"/>
</dbReference>
<keyword evidence="5" id="KW-0449">Lipoprotein</keyword>
<evidence type="ECO:0000256" key="4">
    <source>
        <dbReference type="ARBA" id="ARBA00023139"/>
    </source>
</evidence>
<evidence type="ECO:0000256" key="1">
    <source>
        <dbReference type="ARBA" id="ARBA00022475"/>
    </source>
</evidence>
<protein>
    <submittedName>
        <fullName evidence="6">Extracellular solute-binding protein</fullName>
    </submittedName>
</protein>
<organism evidence="6 7">
    <name type="scientific">Paenibacillus chungangensis</name>
    <dbReference type="NCBI Taxonomy" id="696535"/>
    <lineage>
        <taxon>Bacteria</taxon>
        <taxon>Bacillati</taxon>
        <taxon>Bacillota</taxon>
        <taxon>Bacilli</taxon>
        <taxon>Bacillales</taxon>
        <taxon>Paenibacillaceae</taxon>
        <taxon>Paenibacillus</taxon>
    </lineage>
</organism>
<gene>
    <name evidence="6" type="ORF">ACFQ2I_13695</name>
</gene>
<comment type="caution">
    <text evidence="6">The sequence shown here is derived from an EMBL/GenBank/DDBJ whole genome shotgun (WGS) entry which is preliminary data.</text>
</comment>
<dbReference type="PANTHER" id="PTHR43649">
    <property type="entry name" value="ARABINOSE-BINDING PROTEIN-RELATED"/>
    <property type="match status" value="1"/>
</dbReference>
<evidence type="ECO:0000313" key="7">
    <source>
        <dbReference type="Proteomes" id="UP001596989"/>
    </source>
</evidence>
<accession>A0ABW3HSI0</accession>
<evidence type="ECO:0000256" key="2">
    <source>
        <dbReference type="ARBA" id="ARBA00022729"/>
    </source>
</evidence>
<dbReference type="InterPro" id="IPR006059">
    <property type="entry name" value="SBP"/>
</dbReference>
<evidence type="ECO:0000313" key="6">
    <source>
        <dbReference type="EMBL" id="MFD0960441.1"/>
    </source>
</evidence>